<dbReference type="PANTHER" id="PTHR34985">
    <property type="entry name" value="SLR0554 PROTEIN"/>
    <property type="match status" value="1"/>
</dbReference>
<dbReference type="RefSeq" id="WP_168622983.1">
    <property type="nucleotide sequence ID" value="NZ_JAAZQQ010000002.1"/>
</dbReference>
<dbReference type="EMBL" id="JAAZQQ010000002">
    <property type="protein sequence ID" value="NKX44621.1"/>
    <property type="molecule type" value="Genomic_DNA"/>
</dbReference>
<feature type="compositionally biased region" description="Basic and acidic residues" evidence="1">
    <location>
        <begin position="434"/>
        <end position="445"/>
    </location>
</feature>
<gene>
    <name evidence="3" type="ORF">HCU73_08470</name>
</gene>
<evidence type="ECO:0000313" key="4">
    <source>
        <dbReference type="Proteomes" id="UP000526408"/>
    </source>
</evidence>
<dbReference type="AlphaFoldDB" id="A0A7X6H0G3"/>
<sequence length="936" mass="105716">MDKRRIIDTTRVVLSVGRPSSAGTGLGKVEQVTWTLKKLREKFAEPLVDVNTPYSKYLKLSKIAKDREHPKHKEAADAILNLKMMAGNWTAARYKGKSRKAGDLVAKTMIVLDIDHANPDQVAEIRDGLTPISRFYWLAHTSRSHAPEKPKFRMAFPVSREMTADEAHAILRHLATELLDDPEVSIEIVDLVSFRPNQTMFMPSISKGQDYWWDENLAGEILDVDSYLAEHPGWENFETLPYQVGEKKQGLKDPAKKMENPLEKAGPIGAFCRVYSVPDAIETFLSDIYEPSPNASDERYTFIRGTSHNGVIVYDGGLFALSMHGSDPASGMHNAFDLVRIHKFGHLDENVHGNTSPANMPSFKAMVEFCRKDPQVVAEEFAHNGAMLDDLDDEDEDEDNDDGSLESGDPVADMLDDLDDGDDDLDAMIGDANPPKKDGKRDKKKADNEWLATLIRKANGDVDPVSAYNATQVCRHHPALKGKIGFNEFTEDPVCLAPLVWKKVGLPQPAVIRKLGKVGRKWAEEDDQAIKLLCSAPLSQGGLEADFSKDNIQIAVISAAHDNRIHPVKEMIYDWYEEWKANGSPRGELERLVIDYLGCPDTPFHRQSAVLFLVASIARIFDPGCKFDVMAVIQGATGSRKSTFWKTLYPGYCTELKVDLKDTGRLIEAQRGWWALEMAEMVQANRADNETLKAELSSAGDQHRLAYARRETFWYRRNVFVGTANTKDFLKDPTSVRRFWIWETTKDLLNPIDTERLARRLPFLWGEAFQVYLDMRKAQPHGDLFLDLRDPEAIAEQQRIAEGNRKQTVAEEIAEAIQEWVDLPVPASKACVKEWDEPLPGYEEYVEADAPMVRNMVTAQMAFEALADTPIFRRFRNIRVNHFGQALSHLDGWRELGKVRRHNMPRAVWFCRAGDGPLWVPAPEEPEDDDIEDMIS</sequence>
<organism evidence="3 4">
    <name type="scientific">Roseicyclus persicicus</name>
    <dbReference type="NCBI Taxonomy" id="2650661"/>
    <lineage>
        <taxon>Bacteria</taxon>
        <taxon>Pseudomonadati</taxon>
        <taxon>Pseudomonadota</taxon>
        <taxon>Alphaproteobacteria</taxon>
        <taxon>Rhodobacterales</taxon>
        <taxon>Roseobacteraceae</taxon>
        <taxon>Roseicyclus</taxon>
    </lineage>
</organism>
<keyword evidence="4" id="KW-1185">Reference proteome</keyword>
<feature type="domain" description="Virulence-associated protein E-like" evidence="2">
    <location>
        <begin position="588"/>
        <end position="777"/>
    </location>
</feature>
<proteinExistence type="predicted"/>
<evidence type="ECO:0000259" key="2">
    <source>
        <dbReference type="Pfam" id="PF05272"/>
    </source>
</evidence>
<protein>
    <recommendedName>
        <fullName evidence="2">Virulence-associated protein E-like domain-containing protein</fullName>
    </recommendedName>
</protein>
<feature type="region of interest" description="Disordered" evidence="1">
    <location>
        <begin position="386"/>
        <end position="445"/>
    </location>
</feature>
<comment type="caution">
    <text evidence="3">The sequence shown here is derived from an EMBL/GenBank/DDBJ whole genome shotgun (WGS) entry which is preliminary data.</text>
</comment>
<dbReference type="Proteomes" id="UP000526408">
    <property type="component" value="Unassembled WGS sequence"/>
</dbReference>
<evidence type="ECO:0000256" key="1">
    <source>
        <dbReference type="SAM" id="MobiDB-lite"/>
    </source>
</evidence>
<dbReference type="InterPro" id="IPR007936">
    <property type="entry name" value="VapE-like_dom"/>
</dbReference>
<reference evidence="3 4" key="1">
    <citation type="submission" date="2020-04" db="EMBL/GenBank/DDBJ databases">
        <authorList>
            <person name="Yoon J."/>
        </authorList>
    </citation>
    <scope>NUCLEOTIDE SEQUENCE [LARGE SCALE GENOMIC DNA]</scope>
    <source>
        <strain evidence="3 4">KMU-115</strain>
    </source>
</reference>
<dbReference type="Pfam" id="PF05272">
    <property type="entry name" value="VapE-like_dom"/>
    <property type="match status" value="1"/>
</dbReference>
<name>A0A7X6H0G3_9RHOB</name>
<feature type="compositionally biased region" description="Acidic residues" evidence="1">
    <location>
        <begin position="389"/>
        <end position="404"/>
    </location>
</feature>
<dbReference type="PANTHER" id="PTHR34985:SF1">
    <property type="entry name" value="SLR0554 PROTEIN"/>
    <property type="match status" value="1"/>
</dbReference>
<evidence type="ECO:0000313" key="3">
    <source>
        <dbReference type="EMBL" id="NKX44621.1"/>
    </source>
</evidence>
<accession>A0A7X6H0G3</accession>
<feature type="compositionally biased region" description="Acidic residues" evidence="1">
    <location>
        <begin position="414"/>
        <end position="426"/>
    </location>
</feature>